<dbReference type="OMA" id="PATIESH"/>
<evidence type="ECO:0000313" key="4">
    <source>
        <dbReference type="RefSeq" id="XP_055901031.1"/>
    </source>
</evidence>
<dbReference type="Pfam" id="PF14953">
    <property type="entry name" value="DUF4504"/>
    <property type="match status" value="1"/>
</dbReference>
<keyword evidence="2" id="KW-1185">Reference proteome</keyword>
<protein>
    <submittedName>
        <fullName evidence="3 4">UPF0739 protein C1orf74 homolog</fullName>
    </submittedName>
</protein>
<dbReference type="KEGG" id="bgt:106071065"/>
<dbReference type="RefSeq" id="XP_055901031.1">
    <property type="nucleotide sequence ID" value="XM_056045056.1"/>
</dbReference>
<comment type="similarity">
    <text evidence="1">Belongs to the UPF0739 family.</text>
</comment>
<evidence type="ECO:0000313" key="5">
    <source>
        <dbReference type="RefSeq" id="XP_055901032.1"/>
    </source>
</evidence>
<name>A0A9U8EH99_BIOGL</name>
<evidence type="ECO:0000256" key="1">
    <source>
        <dbReference type="ARBA" id="ARBA00007065"/>
    </source>
</evidence>
<dbReference type="RefSeq" id="XP_013086552.2">
    <property type="nucleotide sequence ID" value="XM_013231098.2"/>
</dbReference>
<dbReference type="InterPro" id="IPR027850">
    <property type="entry name" value="DUF4504"/>
</dbReference>
<dbReference type="Proteomes" id="UP001165740">
    <property type="component" value="Chromosome 10"/>
</dbReference>
<gene>
    <name evidence="3 4 5" type="primary">LOC106071065</name>
</gene>
<evidence type="ECO:0000313" key="3">
    <source>
        <dbReference type="RefSeq" id="XP_013086552.2"/>
    </source>
</evidence>
<dbReference type="PANTHER" id="PTHR31366:SF2">
    <property type="entry name" value="UPF0739 PROTEIN C1ORF74"/>
    <property type="match status" value="1"/>
</dbReference>
<dbReference type="GeneID" id="106071065"/>
<dbReference type="RefSeq" id="XP_055901032.1">
    <property type="nucleotide sequence ID" value="XM_056045057.1"/>
</dbReference>
<evidence type="ECO:0000313" key="2">
    <source>
        <dbReference type="Proteomes" id="UP001165740"/>
    </source>
</evidence>
<dbReference type="AlphaFoldDB" id="A0A9U8EH99"/>
<proteinExistence type="inferred from homology"/>
<dbReference type="OrthoDB" id="10056365at2759"/>
<reference evidence="3 4" key="1">
    <citation type="submission" date="2025-04" db="UniProtKB">
        <authorList>
            <consortium name="RefSeq"/>
        </authorList>
    </citation>
    <scope>IDENTIFICATION</scope>
</reference>
<accession>A0A9U8EH99</accession>
<organism evidence="2 3">
    <name type="scientific">Biomphalaria glabrata</name>
    <name type="common">Bloodfluke planorb</name>
    <name type="synonym">Freshwater snail</name>
    <dbReference type="NCBI Taxonomy" id="6526"/>
    <lineage>
        <taxon>Eukaryota</taxon>
        <taxon>Metazoa</taxon>
        <taxon>Spiralia</taxon>
        <taxon>Lophotrochozoa</taxon>
        <taxon>Mollusca</taxon>
        <taxon>Gastropoda</taxon>
        <taxon>Heterobranchia</taxon>
        <taxon>Euthyneura</taxon>
        <taxon>Panpulmonata</taxon>
        <taxon>Hygrophila</taxon>
        <taxon>Lymnaeoidea</taxon>
        <taxon>Planorbidae</taxon>
        <taxon>Biomphalaria</taxon>
    </lineage>
</organism>
<sequence length="255" mass="28656">MNHWKQAFYFVFGKKCLKRWKSAAVDLQLVDNEIKASCLFDLWLASPKDMLVLIRHLHNTGLIQGSLGVASLGSDIIIYNAASLDSFIKSSLQKTSFIDISSKLQLPGLVSEGKVAKTFDTFLSFVQNTSQSSDAPTLHNIEQSTDLNGPCLFGLFLGYPCVYWYDSCADDGNCLTGQHLVLFQVVGHLSSSFTYPTSCLTHTIFSFTAPFNLIDELRPKVDNWFQKWEQNEKWKNMFSEVLLNSETVSPQVVCL</sequence>
<dbReference type="PANTHER" id="PTHR31366">
    <property type="entry name" value="UPF0739 PROTEIN C1ORF74"/>
    <property type="match status" value="1"/>
</dbReference>